<evidence type="ECO:0000256" key="1">
    <source>
        <dbReference type="ARBA" id="ARBA00006347"/>
    </source>
</evidence>
<dbReference type="InterPro" id="IPR051063">
    <property type="entry name" value="PDI"/>
</dbReference>
<sequence>MTRNTRARTRKTKRNVKGKDKVHFSSRVTVHKIEPNNANKFKDEINNMDGPVLIHSPQCMHCIELRPKWEQVIKELNNRQVNCKILEINAEVLNMTNHPLGKQIDGVPAIFNMEKGKTNAMFSDERNVENMLQFVLKHLKDNKNLNLPYNYNLNKKGNLKKVTNANNIKKLRRTYRNTKKKGKGKK</sequence>
<feature type="domain" description="Thioredoxin" evidence="4">
    <location>
        <begin position="36"/>
        <end position="135"/>
    </location>
</feature>
<dbReference type="CDD" id="cd02961">
    <property type="entry name" value="PDI_a_family"/>
    <property type="match status" value="1"/>
</dbReference>
<feature type="region of interest" description="Disordered" evidence="3">
    <location>
        <begin position="1"/>
        <end position="20"/>
    </location>
</feature>
<dbReference type="PANTHER" id="PTHR45672">
    <property type="entry name" value="PROTEIN DISULFIDE-ISOMERASE C17H9.14C-RELATED"/>
    <property type="match status" value="1"/>
</dbReference>
<proteinExistence type="inferred from homology"/>
<feature type="compositionally biased region" description="Basic residues" evidence="3">
    <location>
        <begin position="1"/>
        <end position="16"/>
    </location>
</feature>
<dbReference type="GO" id="GO:0005783">
    <property type="term" value="C:endoplasmic reticulum"/>
    <property type="evidence" value="ECO:0007669"/>
    <property type="project" value="TreeGrafter"/>
</dbReference>
<dbReference type="Pfam" id="PF00085">
    <property type="entry name" value="Thioredoxin"/>
    <property type="match status" value="1"/>
</dbReference>
<keyword evidence="2" id="KW-0732">Signal</keyword>
<dbReference type="GO" id="GO:0003756">
    <property type="term" value="F:protein disulfide isomerase activity"/>
    <property type="evidence" value="ECO:0007669"/>
    <property type="project" value="TreeGrafter"/>
</dbReference>
<dbReference type="EMBL" id="MN739520">
    <property type="protein sequence ID" value="QHT10380.1"/>
    <property type="molecule type" value="Genomic_DNA"/>
</dbReference>
<dbReference type="GO" id="GO:0006457">
    <property type="term" value="P:protein folding"/>
    <property type="evidence" value="ECO:0007669"/>
    <property type="project" value="TreeGrafter"/>
</dbReference>
<evidence type="ECO:0000313" key="5">
    <source>
        <dbReference type="EMBL" id="QHT10380.1"/>
    </source>
</evidence>
<evidence type="ECO:0000259" key="4">
    <source>
        <dbReference type="Pfam" id="PF00085"/>
    </source>
</evidence>
<organism evidence="5">
    <name type="scientific">viral metagenome</name>
    <dbReference type="NCBI Taxonomy" id="1070528"/>
    <lineage>
        <taxon>unclassified sequences</taxon>
        <taxon>metagenomes</taxon>
        <taxon>organismal metagenomes</taxon>
    </lineage>
</organism>
<dbReference type="PANTHER" id="PTHR45672:SF3">
    <property type="entry name" value="THIOREDOXIN DOMAIN-CONTAINING PROTEIN 5"/>
    <property type="match status" value="1"/>
</dbReference>
<accession>A0A6C0D2A0</accession>
<dbReference type="InterPro" id="IPR036249">
    <property type="entry name" value="Thioredoxin-like_sf"/>
</dbReference>
<dbReference type="Gene3D" id="3.40.30.10">
    <property type="entry name" value="Glutaredoxin"/>
    <property type="match status" value="1"/>
</dbReference>
<evidence type="ECO:0000256" key="2">
    <source>
        <dbReference type="ARBA" id="ARBA00022729"/>
    </source>
</evidence>
<comment type="similarity">
    <text evidence="1">Belongs to the protein disulfide isomerase family.</text>
</comment>
<reference evidence="5" key="1">
    <citation type="journal article" date="2020" name="Nature">
        <title>Giant virus diversity and host interactions through global metagenomics.</title>
        <authorList>
            <person name="Schulz F."/>
            <person name="Roux S."/>
            <person name="Paez-Espino D."/>
            <person name="Jungbluth S."/>
            <person name="Walsh D.A."/>
            <person name="Denef V.J."/>
            <person name="McMahon K.D."/>
            <person name="Konstantinidis K.T."/>
            <person name="Eloe-Fadrosh E.A."/>
            <person name="Kyrpides N.C."/>
            <person name="Woyke T."/>
        </authorList>
    </citation>
    <scope>NUCLEOTIDE SEQUENCE</scope>
    <source>
        <strain evidence="5">GVMAG-M-3300023174-107</strain>
    </source>
</reference>
<protein>
    <recommendedName>
        <fullName evidence="4">Thioredoxin domain-containing protein</fullName>
    </recommendedName>
</protein>
<name>A0A6C0D2A0_9ZZZZ</name>
<evidence type="ECO:0000256" key="3">
    <source>
        <dbReference type="SAM" id="MobiDB-lite"/>
    </source>
</evidence>
<dbReference type="InterPro" id="IPR013766">
    <property type="entry name" value="Thioredoxin_domain"/>
</dbReference>
<dbReference type="SUPFAM" id="SSF52833">
    <property type="entry name" value="Thioredoxin-like"/>
    <property type="match status" value="1"/>
</dbReference>
<dbReference type="AlphaFoldDB" id="A0A6C0D2A0"/>